<evidence type="ECO:0000313" key="2">
    <source>
        <dbReference type="Proteomes" id="UP001379533"/>
    </source>
</evidence>
<proteinExistence type="predicted"/>
<dbReference type="RefSeq" id="WP_394844037.1">
    <property type="nucleotide sequence ID" value="NZ_CP089982.1"/>
</dbReference>
<dbReference type="Proteomes" id="UP001379533">
    <property type="component" value="Chromosome"/>
</dbReference>
<reference evidence="1 2" key="1">
    <citation type="submission" date="2021-12" db="EMBL/GenBank/DDBJ databases">
        <title>Discovery of the Pendulisporaceae a myxobacterial family with distinct sporulation behavior and unique specialized metabolism.</title>
        <authorList>
            <person name="Garcia R."/>
            <person name="Popoff A."/>
            <person name="Bader C.D."/>
            <person name="Loehr J."/>
            <person name="Walesch S."/>
            <person name="Walt C."/>
            <person name="Boldt J."/>
            <person name="Bunk B."/>
            <person name="Haeckl F.J.F.P.J."/>
            <person name="Gunesch A.P."/>
            <person name="Birkelbach J."/>
            <person name="Nuebel U."/>
            <person name="Pietschmann T."/>
            <person name="Bach T."/>
            <person name="Mueller R."/>
        </authorList>
    </citation>
    <scope>NUCLEOTIDE SEQUENCE [LARGE SCALE GENOMIC DNA]</scope>
    <source>
        <strain evidence="1 2">MSr12523</strain>
    </source>
</reference>
<keyword evidence="2" id="KW-1185">Reference proteome</keyword>
<sequence length="273" mass="29390">MKALLAAAFVLAAGALAFFLLRARPVENGIVLCGAHAPRPASSQLDASLFAGVALSLTDEERRALENVLADANTRWEARANPLLDDLGDGEPDDAFEAWLEHAPTPVAVAYAASSPRFCATDGFCAEAVMPGAPCSPGFAPATGKDLERARFLAWPFAHAAWLHASSEADAKRMADALRSREHSPAAHIGLVLQAGDEPRTHEPPFAELRERFLRHEALERLAKGASLESVKKDAPVERTFPLHLAPSDVLVLPGLDALTHRDAFEAELRPYR</sequence>
<name>A0ABZ2K3Z8_9BACT</name>
<accession>A0ABZ2K3Z8</accession>
<dbReference type="EMBL" id="CP089982">
    <property type="protein sequence ID" value="WXA93438.1"/>
    <property type="molecule type" value="Genomic_DNA"/>
</dbReference>
<evidence type="ECO:0000313" key="1">
    <source>
        <dbReference type="EMBL" id="WXA93438.1"/>
    </source>
</evidence>
<protein>
    <submittedName>
        <fullName evidence="1">Uncharacterized protein</fullName>
    </submittedName>
</protein>
<gene>
    <name evidence="1" type="ORF">LZC95_44160</name>
</gene>
<organism evidence="1 2">
    <name type="scientific">Pendulispora brunnea</name>
    <dbReference type="NCBI Taxonomy" id="2905690"/>
    <lineage>
        <taxon>Bacteria</taxon>
        <taxon>Pseudomonadati</taxon>
        <taxon>Myxococcota</taxon>
        <taxon>Myxococcia</taxon>
        <taxon>Myxococcales</taxon>
        <taxon>Sorangiineae</taxon>
        <taxon>Pendulisporaceae</taxon>
        <taxon>Pendulispora</taxon>
    </lineage>
</organism>